<sequence length="702" mass="73237">TTLGGQNISDDGTATINDSDDTPTITSIDVTNTGDQVVEGGILNYEVTITGTSSVPTTFDLELNGDAEQGTDYGNLTFTNNVTYNPQTGQITVPAGVTSFIVNVPTIDDFFAEETESVILEIGGQSATGNIVDDNDTVNVSLSGPTQIIEGQTATYTITLDQPATPGSIINISYSFAGGATTSDIIETTQATVGANGTTITFDVVTVDDSLNEVGEEYTVSITSIELNGSDLFEDLDVSGASVTTAIIDETGNSPVGPLVDRDFSIGPDPSSTGGAKNTTIAGTDGQNVVITGSVIFDFKNTAGSTIGLTLKATDPDSSDTVTYSLTDSYNGLFTVDPNTGVVTLTRPATAADINNQEWDVITITGQATSSDGSTSEATFNITISNWATFSGPTITPLIIDLDGDGVNTISINEGIEFDIDADGTKERVGWASAGDALLAIDLNGDGVINDGSELFGEASPKPVDVEDGFQALSVYDENNDGVLDANDSAYDDIIVWQDKNSDGVSQADEMVSLSEAGVASIDLTPEDSFIVDNGNLIGLQSTWTDNDGQTHAVDDVWLQVDEIIDTNVVTLGGTAGVAGSAEADRFVVDANSNTTKVTIEDFTIGEDHIDLSDLLEGDQLSAIWVSEADDQVTINIDMDGDQVSDHEIVLDNISLSDLNNLGGVINTLFDSETTALITSDEANVVVDTASVLVEIDKDPEL</sequence>
<gene>
    <name evidence="3" type="ORF">CS022_21285</name>
</gene>
<feature type="domain" description="Cadherin" evidence="2">
    <location>
        <begin position="304"/>
        <end position="395"/>
    </location>
</feature>
<comment type="caution">
    <text evidence="3">The sequence shown here is derived from an EMBL/GenBank/DDBJ whole genome shotgun (WGS) entry which is preliminary data.</text>
</comment>
<dbReference type="EMBL" id="PEIB01000038">
    <property type="protein sequence ID" value="RXJ71361.1"/>
    <property type="molecule type" value="Genomic_DNA"/>
</dbReference>
<evidence type="ECO:0000259" key="2">
    <source>
        <dbReference type="PROSITE" id="PS50268"/>
    </source>
</evidence>
<name>A0A4Q0YQS4_9GAMM</name>
<dbReference type="PROSITE" id="PS50268">
    <property type="entry name" value="CADHERIN_2"/>
    <property type="match status" value="1"/>
</dbReference>
<dbReference type="InterPro" id="IPR038081">
    <property type="entry name" value="CalX-like_sf"/>
</dbReference>
<dbReference type="Proteomes" id="UP000290287">
    <property type="component" value="Unassembled WGS sequence"/>
</dbReference>
<feature type="compositionally biased region" description="Polar residues" evidence="1">
    <location>
        <begin position="1"/>
        <end position="14"/>
    </location>
</feature>
<dbReference type="InterPro" id="IPR015919">
    <property type="entry name" value="Cadherin-like_sf"/>
</dbReference>
<dbReference type="PANTHER" id="PTHR39431:SF1">
    <property type="entry name" value="FRPA_C-RELATED PROTEIN"/>
    <property type="match status" value="1"/>
</dbReference>
<dbReference type="GO" id="GO:0005509">
    <property type="term" value="F:calcium ion binding"/>
    <property type="evidence" value="ECO:0007669"/>
    <property type="project" value="InterPro"/>
</dbReference>
<dbReference type="GO" id="GO:0007156">
    <property type="term" value="P:homophilic cell adhesion via plasma membrane adhesion molecules"/>
    <property type="evidence" value="ECO:0007669"/>
    <property type="project" value="InterPro"/>
</dbReference>
<dbReference type="RefSeq" id="WP_161569699.1">
    <property type="nucleotide sequence ID" value="NZ_PEIB01000038.1"/>
</dbReference>
<accession>A0A4Q0YQS4</accession>
<feature type="non-terminal residue" evidence="3">
    <location>
        <position position="1"/>
    </location>
</feature>
<dbReference type="OrthoDB" id="5918423at2"/>
<dbReference type="GO" id="GO:0016020">
    <property type="term" value="C:membrane"/>
    <property type="evidence" value="ECO:0007669"/>
    <property type="project" value="InterPro"/>
</dbReference>
<dbReference type="SUPFAM" id="SSF49313">
    <property type="entry name" value="Cadherin-like"/>
    <property type="match status" value="1"/>
</dbReference>
<dbReference type="SUPFAM" id="SSF141072">
    <property type="entry name" value="CalX-like"/>
    <property type="match status" value="2"/>
</dbReference>
<dbReference type="PANTHER" id="PTHR39431">
    <property type="entry name" value="FRPA/C-RELATED PROTEIN"/>
    <property type="match status" value="1"/>
</dbReference>
<reference evidence="3 4" key="1">
    <citation type="submission" date="2017-10" db="EMBL/GenBank/DDBJ databases">
        <title>Nyctiphanis sp. nov., isolated from the stomach of the euphausiid Nyctiphanes simplex (Hansen, 1911) in the Gulf of California.</title>
        <authorList>
            <person name="Gomez-Gil B."/>
            <person name="Aguilar-Mendez M."/>
            <person name="Lopez-Cortes A."/>
            <person name="Gomez-Gutierrez J."/>
            <person name="Roque A."/>
            <person name="Lang E."/>
            <person name="Gonzalez-Castillo A."/>
        </authorList>
    </citation>
    <scope>NUCLEOTIDE SEQUENCE [LARGE SCALE GENOMIC DNA]</scope>
    <source>
        <strain evidence="3 4">CAIM 600</strain>
    </source>
</reference>
<evidence type="ECO:0000313" key="4">
    <source>
        <dbReference type="Proteomes" id="UP000290287"/>
    </source>
</evidence>
<dbReference type="CDD" id="cd11304">
    <property type="entry name" value="Cadherin_repeat"/>
    <property type="match status" value="1"/>
</dbReference>
<evidence type="ECO:0000256" key="1">
    <source>
        <dbReference type="SAM" id="MobiDB-lite"/>
    </source>
</evidence>
<feature type="region of interest" description="Disordered" evidence="1">
    <location>
        <begin position="1"/>
        <end position="22"/>
    </location>
</feature>
<dbReference type="AlphaFoldDB" id="A0A4Q0YQS4"/>
<dbReference type="Gene3D" id="2.60.40.2030">
    <property type="match status" value="1"/>
</dbReference>
<evidence type="ECO:0000313" key="3">
    <source>
        <dbReference type="EMBL" id="RXJ71361.1"/>
    </source>
</evidence>
<dbReference type="Gene3D" id="2.60.40.60">
    <property type="entry name" value="Cadherins"/>
    <property type="match status" value="1"/>
</dbReference>
<organism evidence="3 4">
    <name type="scientific">Veronia nyctiphanis</name>
    <dbReference type="NCBI Taxonomy" id="1278244"/>
    <lineage>
        <taxon>Bacteria</taxon>
        <taxon>Pseudomonadati</taxon>
        <taxon>Pseudomonadota</taxon>
        <taxon>Gammaproteobacteria</taxon>
        <taxon>Vibrionales</taxon>
        <taxon>Vibrionaceae</taxon>
        <taxon>Veronia</taxon>
    </lineage>
</organism>
<proteinExistence type="predicted"/>
<protein>
    <recommendedName>
        <fullName evidence="2">Cadherin domain-containing protein</fullName>
    </recommendedName>
</protein>
<dbReference type="InterPro" id="IPR002126">
    <property type="entry name" value="Cadherin-like_dom"/>
</dbReference>
<keyword evidence="4" id="KW-1185">Reference proteome</keyword>